<dbReference type="AlphaFoldDB" id="E3I103"/>
<dbReference type="Pfam" id="PF13356">
    <property type="entry name" value="Arm-DNA-bind_3"/>
    <property type="match status" value="1"/>
</dbReference>
<dbReference type="Pfam" id="PF00589">
    <property type="entry name" value="Phage_integrase"/>
    <property type="match status" value="1"/>
</dbReference>
<protein>
    <submittedName>
        <fullName evidence="8">Integrase family protein</fullName>
    </submittedName>
</protein>
<name>E3I103_RHOVT</name>
<feature type="domain" description="Tyr recombinase" evidence="6">
    <location>
        <begin position="220"/>
        <end position="398"/>
    </location>
</feature>
<dbReference type="GO" id="GO:0015074">
    <property type="term" value="P:DNA integration"/>
    <property type="evidence" value="ECO:0007669"/>
    <property type="project" value="UniProtKB-KW"/>
</dbReference>
<dbReference type="InterPro" id="IPR013762">
    <property type="entry name" value="Integrase-like_cat_sf"/>
</dbReference>
<dbReference type="InterPro" id="IPR011010">
    <property type="entry name" value="DNA_brk_join_enz"/>
</dbReference>
<dbReference type="RefSeq" id="WP_013420693.1">
    <property type="nucleotide sequence ID" value="NC_014664.1"/>
</dbReference>
<dbReference type="SUPFAM" id="SSF56349">
    <property type="entry name" value="DNA breaking-rejoining enzymes"/>
    <property type="match status" value="1"/>
</dbReference>
<evidence type="ECO:0000256" key="3">
    <source>
        <dbReference type="ARBA" id="ARBA00023125"/>
    </source>
</evidence>
<evidence type="ECO:0000256" key="2">
    <source>
        <dbReference type="ARBA" id="ARBA00022908"/>
    </source>
</evidence>
<dbReference type="GO" id="GO:0003677">
    <property type="term" value="F:DNA binding"/>
    <property type="evidence" value="ECO:0007669"/>
    <property type="project" value="UniProtKB-UniRule"/>
</dbReference>
<keyword evidence="3 5" id="KW-0238">DNA-binding</keyword>
<dbReference type="Gene3D" id="3.30.160.390">
    <property type="entry name" value="Integrase, DNA-binding domain"/>
    <property type="match status" value="1"/>
</dbReference>
<evidence type="ECO:0000256" key="1">
    <source>
        <dbReference type="ARBA" id="ARBA00008857"/>
    </source>
</evidence>
<dbReference type="KEGG" id="rva:Rvan_3124"/>
<dbReference type="Gene3D" id="1.10.443.10">
    <property type="entry name" value="Intergrase catalytic core"/>
    <property type="match status" value="1"/>
</dbReference>
<dbReference type="Proteomes" id="UP000001399">
    <property type="component" value="Chromosome"/>
</dbReference>
<keyword evidence="4" id="KW-0233">DNA recombination</keyword>
<proteinExistence type="inferred from homology"/>
<accession>E3I103</accession>
<evidence type="ECO:0000313" key="8">
    <source>
        <dbReference type="EMBL" id="ADP72326.1"/>
    </source>
</evidence>
<evidence type="ECO:0000259" key="7">
    <source>
        <dbReference type="PROSITE" id="PS51900"/>
    </source>
</evidence>
<dbReference type="InterPro" id="IPR010998">
    <property type="entry name" value="Integrase_recombinase_N"/>
</dbReference>
<dbReference type="OrthoDB" id="9795573at2"/>
<dbReference type="PROSITE" id="PS51898">
    <property type="entry name" value="TYR_RECOMBINASE"/>
    <property type="match status" value="1"/>
</dbReference>
<comment type="similarity">
    <text evidence="1">Belongs to the 'phage' integrase family.</text>
</comment>
<dbReference type="Pfam" id="PF22022">
    <property type="entry name" value="Phage_int_M"/>
    <property type="match status" value="1"/>
</dbReference>
<keyword evidence="9" id="KW-1185">Reference proteome</keyword>
<dbReference type="PANTHER" id="PTHR30629">
    <property type="entry name" value="PROPHAGE INTEGRASE"/>
    <property type="match status" value="1"/>
</dbReference>
<feature type="domain" description="Core-binding (CB)" evidence="7">
    <location>
        <begin position="99"/>
        <end position="188"/>
    </location>
</feature>
<dbReference type="PROSITE" id="PS51900">
    <property type="entry name" value="CB"/>
    <property type="match status" value="1"/>
</dbReference>
<sequence>MAKGIHRLSAAEVRAASEPGLYADGGGLFLQVSKWQTKAWLFKFTLNGRTRGMGLGAFHMLTLAQARAEAVRLRDKVRSGIDPIEERNAAKNTAGEHVITFEEAAKKYLVKKEAEFRNEKHAKQWASTLETYAMPIIGNMDVAHIELQDVVRVLTQEIDEHGATLWHDRTETASRLRMRIEGVLAWATVSGHRTGDNPARWSGNLKELLPRPGSIAVKGHHPAVATAELPTWFAALKSRDGLAALALQFLALTAARSGEVRGATWQEIDLQARTWRIPASRTKTAREHVVPLSNAAVALLAALPRTSEAFVFPSTKAGAPLSDMSLSAVMRRMPGFVDPQSGRPAVPHGLRSSFRSWCAERGVDHDLAELALAHAVGNKVKRAYQRSDMFKRRVELMEAWSAVLCDVEQANNVIHHVFRNEH</sequence>
<dbReference type="CDD" id="cd00801">
    <property type="entry name" value="INT_P4_C"/>
    <property type="match status" value="1"/>
</dbReference>
<dbReference type="InterPro" id="IPR038488">
    <property type="entry name" value="Integrase_DNA-bd_sf"/>
</dbReference>
<dbReference type="STRING" id="648757.Rvan_3124"/>
<dbReference type="PANTHER" id="PTHR30629:SF2">
    <property type="entry name" value="PROPHAGE INTEGRASE INTS-RELATED"/>
    <property type="match status" value="1"/>
</dbReference>
<dbReference type="InterPro" id="IPR044068">
    <property type="entry name" value="CB"/>
</dbReference>
<dbReference type="GO" id="GO:0006310">
    <property type="term" value="P:DNA recombination"/>
    <property type="evidence" value="ECO:0007669"/>
    <property type="project" value="UniProtKB-KW"/>
</dbReference>
<keyword evidence="2" id="KW-0229">DNA integration</keyword>
<evidence type="ECO:0000256" key="5">
    <source>
        <dbReference type="PROSITE-ProRule" id="PRU01248"/>
    </source>
</evidence>
<dbReference type="InterPro" id="IPR002104">
    <property type="entry name" value="Integrase_catalytic"/>
</dbReference>
<evidence type="ECO:0000259" key="6">
    <source>
        <dbReference type="PROSITE" id="PS51898"/>
    </source>
</evidence>
<organism evidence="8 9">
    <name type="scientific">Rhodomicrobium vannielii (strain ATCC 17100 / DSM 162 / LMG 4299 / NCIMB 10020 / ATH 3.1.1)</name>
    <dbReference type="NCBI Taxonomy" id="648757"/>
    <lineage>
        <taxon>Bacteria</taxon>
        <taxon>Pseudomonadati</taxon>
        <taxon>Pseudomonadota</taxon>
        <taxon>Alphaproteobacteria</taxon>
        <taxon>Hyphomicrobiales</taxon>
        <taxon>Hyphomicrobiaceae</taxon>
        <taxon>Rhodomicrobium</taxon>
    </lineage>
</organism>
<dbReference type="EMBL" id="CP002292">
    <property type="protein sequence ID" value="ADP72326.1"/>
    <property type="molecule type" value="Genomic_DNA"/>
</dbReference>
<dbReference type="InterPro" id="IPR053876">
    <property type="entry name" value="Phage_int_M"/>
</dbReference>
<dbReference type="HOGENOM" id="CLU_027562_0_2_5"/>
<dbReference type="InterPro" id="IPR025166">
    <property type="entry name" value="Integrase_DNA_bind_dom"/>
</dbReference>
<reference evidence="9" key="1">
    <citation type="journal article" date="2011" name="J. Bacteriol.">
        <title>Genome sequences of eight morphologically diverse alphaproteobacteria.</title>
        <authorList>
            <consortium name="US DOE Joint Genome Institute"/>
            <person name="Brown P.J."/>
            <person name="Kysela D.T."/>
            <person name="Buechlein A."/>
            <person name="Hemmerich C."/>
            <person name="Brun Y.V."/>
        </authorList>
    </citation>
    <scope>NUCLEOTIDE SEQUENCE [LARGE SCALE GENOMIC DNA]</scope>
    <source>
        <strain evidence="9">ATCC 17100 / ATH 3.1.1 / DSM 162 / LMG 4299</strain>
    </source>
</reference>
<evidence type="ECO:0000256" key="4">
    <source>
        <dbReference type="ARBA" id="ARBA00023172"/>
    </source>
</evidence>
<dbReference type="Gene3D" id="1.10.150.130">
    <property type="match status" value="1"/>
</dbReference>
<dbReference type="eggNOG" id="COG0582">
    <property type="taxonomic scope" value="Bacteria"/>
</dbReference>
<dbReference type="InterPro" id="IPR050808">
    <property type="entry name" value="Phage_Integrase"/>
</dbReference>
<evidence type="ECO:0000313" key="9">
    <source>
        <dbReference type="Proteomes" id="UP000001399"/>
    </source>
</evidence>
<gene>
    <name evidence="8" type="ordered locus">Rvan_3124</name>
</gene>